<name>A0A222VQ95_9PSEU</name>
<evidence type="ECO:0000313" key="2">
    <source>
        <dbReference type="Proteomes" id="UP000199494"/>
    </source>
</evidence>
<dbReference type="InterPro" id="IPR021315">
    <property type="entry name" value="Gap/Sap"/>
</dbReference>
<dbReference type="AlphaFoldDB" id="A0A222VQ95"/>
<evidence type="ECO:0000313" key="1">
    <source>
        <dbReference type="EMBL" id="SDC29039.1"/>
    </source>
</evidence>
<dbReference type="STRING" id="530584.SAMN05421630_1011159"/>
<keyword evidence="2" id="KW-1185">Reference proteome</keyword>
<dbReference type="Pfam" id="PF11139">
    <property type="entry name" value="SfLAP"/>
    <property type="match status" value="1"/>
</dbReference>
<reference evidence="1 2" key="1">
    <citation type="submission" date="2016-10" db="EMBL/GenBank/DDBJ databases">
        <authorList>
            <person name="de Groot N.N."/>
        </authorList>
    </citation>
    <scope>NUCLEOTIDE SEQUENCE [LARGE SCALE GENOMIC DNA]</scope>
    <source>
        <strain evidence="1 2">CGMCC 4.5506</strain>
    </source>
</reference>
<dbReference type="Proteomes" id="UP000199494">
    <property type="component" value="Unassembled WGS sequence"/>
</dbReference>
<protein>
    <submittedName>
        <fullName evidence="1">Sap, sulfolipid-1-addressing protein</fullName>
    </submittedName>
</protein>
<dbReference type="RefSeq" id="WP_091798015.1">
    <property type="nucleotide sequence ID" value="NZ_CP016353.1"/>
</dbReference>
<organism evidence="1 2">
    <name type="scientific">Prauserella marina</name>
    <dbReference type="NCBI Taxonomy" id="530584"/>
    <lineage>
        <taxon>Bacteria</taxon>
        <taxon>Bacillati</taxon>
        <taxon>Actinomycetota</taxon>
        <taxon>Actinomycetes</taxon>
        <taxon>Pseudonocardiales</taxon>
        <taxon>Pseudonocardiaceae</taxon>
        <taxon>Prauserella</taxon>
    </lineage>
</organism>
<dbReference type="EMBL" id="FMZE01000001">
    <property type="protein sequence ID" value="SDC29039.1"/>
    <property type="molecule type" value="Genomic_DNA"/>
</dbReference>
<sequence>MGAAIGQFLPIAVGVLISPLPVVAVVLMLVSGKAKANALAFLLAWFVSVAAIVTVVAILVGGAAGDAASRPAWVAWVKIALGALLLLLAGSQWRGRPRQGATPETPKWMTVIDAFTPVKAAGLAFVLGAVNPKNLLLVVSGGAAISAAAQGTSTRLVAALVFAVIATLGVTAPFVIYLAMGTRAHTILDALKTWMIQHNAIIMTVLLLIISAKMIGDGVSAL</sequence>
<gene>
    <name evidence="1" type="ORF">SAMN05421630_1011159</name>
</gene>
<dbReference type="KEGG" id="pmad:BAY61_13875"/>
<proteinExistence type="predicted"/>
<accession>A0A222VQ95</accession>
<dbReference type="OrthoDB" id="4753036at2"/>